<sequence>MDCKASSTMNKTINHIVIVGGGTAGWLTAGLLAAEHVNTAQDSPIKITLVESPDVMPIGVGEGTWPSMRATLQKIGINESDFLRECDASFKQGSKFVNWLHQHDSAYYHPFSIPHHFHELNIAEHWLPYQNEVSFAQAVTNQALLCDHDKAPKTIATPQYKFAANYGYHLDAGKFSQFLQKHCVEKLGVNHVLDHVTHIENDPLGHIASLSLKAHGNLTGDFFIDCTGLKSLLLGEHYGVGFLNQQHQLFNDRALAVQIPYDEPSSAIASATISTAQSAGWIWDIGLPTRRGIGHVYASAYQTESDALLSLEQYIDQAFDKTKLSDVNIKNIKINPGYREKFWHNNCVAIGLSAGFIEPLEASAIALVELSANMIAEQLPRNQSMLKPLENRFNEKFNLRWQHIIDFLKLHYVLSKRNDSDYWRDNRDLRHISDSLQEQLALWKYQAPYSYDSKYTQELFPAASNQFILYGMGFDTQLSKSKTWYKHHNKAQQVFQAQQQRTKQMAQAMPTNREILTQLTTQDFAKI</sequence>
<dbReference type="PIRSF" id="PIRSF011396">
    <property type="entry name" value="Trp_halogenase"/>
    <property type="match status" value="1"/>
</dbReference>
<dbReference type="Gene3D" id="3.50.50.60">
    <property type="entry name" value="FAD/NAD(P)-binding domain"/>
    <property type="match status" value="1"/>
</dbReference>
<comment type="caution">
    <text evidence="1">The sequence shown here is derived from an EMBL/GenBank/DDBJ whole genome shotgun (WGS) entry which is preliminary data.</text>
</comment>
<dbReference type="InterPro" id="IPR006905">
    <property type="entry name" value="Flavin_halogenase"/>
</dbReference>
<dbReference type="PANTHER" id="PTHR43747:SF4">
    <property type="entry name" value="FLAVIN-DEPENDENT TRYPTOPHAN HALOGENASE"/>
    <property type="match status" value="1"/>
</dbReference>
<evidence type="ECO:0000313" key="2">
    <source>
        <dbReference type="Proteomes" id="UP001157133"/>
    </source>
</evidence>
<name>A0ABQ6GZQ6_9GAMM</name>
<dbReference type="InterPro" id="IPR036188">
    <property type="entry name" value="FAD/NAD-bd_sf"/>
</dbReference>
<dbReference type="Pfam" id="PF04820">
    <property type="entry name" value="Trp_halogenase"/>
    <property type="match status" value="1"/>
</dbReference>
<evidence type="ECO:0000313" key="1">
    <source>
        <dbReference type="EMBL" id="GLX81119.1"/>
    </source>
</evidence>
<protein>
    <submittedName>
        <fullName evidence="1">Tryptophan halogenase</fullName>
    </submittedName>
</protein>
<organism evidence="1 2">
    <name type="scientific">Thalassotalea eurytherma</name>
    <dbReference type="NCBI Taxonomy" id="1144278"/>
    <lineage>
        <taxon>Bacteria</taxon>
        <taxon>Pseudomonadati</taxon>
        <taxon>Pseudomonadota</taxon>
        <taxon>Gammaproteobacteria</taxon>
        <taxon>Alteromonadales</taxon>
        <taxon>Colwelliaceae</taxon>
        <taxon>Thalassotalea</taxon>
    </lineage>
</organism>
<dbReference type="PANTHER" id="PTHR43747">
    <property type="entry name" value="FAD-BINDING PROTEIN"/>
    <property type="match status" value="1"/>
</dbReference>
<dbReference type="Proteomes" id="UP001157133">
    <property type="component" value="Unassembled WGS sequence"/>
</dbReference>
<proteinExistence type="predicted"/>
<dbReference type="SUPFAM" id="SSF51905">
    <property type="entry name" value="FAD/NAD(P)-binding domain"/>
    <property type="match status" value="1"/>
</dbReference>
<accession>A0ABQ6GZQ6</accession>
<dbReference type="InterPro" id="IPR033856">
    <property type="entry name" value="Trp_halogen"/>
</dbReference>
<dbReference type="InterPro" id="IPR050816">
    <property type="entry name" value="Flavin-dep_Halogenase_NPB"/>
</dbReference>
<reference evidence="1 2" key="1">
    <citation type="submission" date="2023-03" db="EMBL/GenBank/DDBJ databases">
        <title>Draft genome sequence of Thalassotalea eurytherma JCM 18482T.</title>
        <authorList>
            <person name="Sawabe T."/>
        </authorList>
    </citation>
    <scope>NUCLEOTIDE SEQUENCE [LARGE SCALE GENOMIC DNA]</scope>
    <source>
        <strain evidence="1 2">JCM 18482</strain>
    </source>
</reference>
<keyword evidence="2" id="KW-1185">Reference proteome</keyword>
<gene>
    <name evidence="1" type="ORF">theurythT_05710</name>
</gene>
<dbReference type="EMBL" id="BSSU01000003">
    <property type="protein sequence ID" value="GLX81119.1"/>
    <property type="molecule type" value="Genomic_DNA"/>
</dbReference>